<comment type="similarity">
    <text evidence="1">Belongs to the THADA family.</text>
</comment>
<dbReference type="Pfam" id="PF10350">
    <property type="entry name" value="DUF2428"/>
    <property type="match status" value="1"/>
</dbReference>
<dbReference type="GeneID" id="107225294"/>
<dbReference type="InterPro" id="IPR051954">
    <property type="entry name" value="tRNA_methyltransferase_THADA"/>
</dbReference>
<evidence type="ECO:0000313" key="11">
    <source>
        <dbReference type="RefSeq" id="XP_046599817.1"/>
    </source>
</evidence>
<evidence type="ECO:0000313" key="13">
    <source>
        <dbReference type="RefSeq" id="XP_046599819.1"/>
    </source>
</evidence>
<dbReference type="RefSeq" id="XP_046599818.1">
    <property type="nucleotide sequence ID" value="XM_046743862.1"/>
</dbReference>
<evidence type="ECO:0000256" key="3">
    <source>
        <dbReference type="ARBA" id="ARBA00035698"/>
    </source>
</evidence>
<evidence type="ECO:0000256" key="2">
    <source>
        <dbReference type="ARBA" id="ARBA00022694"/>
    </source>
</evidence>
<name>A0ABM3GHS3_NEOLC</name>
<reference evidence="8 9" key="1">
    <citation type="submission" date="2025-05" db="UniProtKB">
        <authorList>
            <consortium name="RefSeq"/>
        </authorList>
    </citation>
    <scope>IDENTIFICATION</scope>
    <source>
        <tissue evidence="8 9">Thorax and Abdomen</tissue>
    </source>
</reference>
<dbReference type="RefSeq" id="XP_046599819.1">
    <property type="nucleotide sequence ID" value="XM_046743863.1"/>
</dbReference>
<evidence type="ECO:0000259" key="5">
    <source>
        <dbReference type="Pfam" id="PF25150"/>
    </source>
</evidence>
<evidence type="ECO:0000313" key="7">
    <source>
        <dbReference type="Proteomes" id="UP000829291"/>
    </source>
</evidence>
<dbReference type="InterPro" id="IPR019442">
    <property type="entry name" value="THADA/TRM732_DUF2428"/>
</dbReference>
<evidence type="ECO:0000256" key="1">
    <source>
        <dbReference type="ARBA" id="ARBA00010409"/>
    </source>
</evidence>
<evidence type="ECO:0000259" key="6">
    <source>
        <dbReference type="Pfam" id="PF25151"/>
    </source>
</evidence>
<protein>
    <recommendedName>
        <fullName evidence="3">tRNA (32-2'-O)-methyltransferase regulator THADA</fullName>
    </recommendedName>
</protein>
<evidence type="ECO:0000313" key="12">
    <source>
        <dbReference type="RefSeq" id="XP_046599818.1"/>
    </source>
</evidence>
<dbReference type="Proteomes" id="UP000829291">
    <property type="component" value="Chromosome 6"/>
</dbReference>
<dbReference type="PANTHER" id="PTHR14387">
    <property type="entry name" value="THADA/DEATH RECEPTOR INTERACTING PROTEIN"/>
    <property type="match status" value="1"/>
</dbReference>
<dbReference type="InterPro" id="IPR056842">
    <property type="entry name" value="THADA-like_TPR_C"/>
</dbReference>
<accession>A0ABM3GHS3</accession>
<keyword evidence="2" id="KW-0819">tRNA processing</keyword>
<evidence type="ECO:0000313" key="14">
    <source>
        <dbReference type="RefSeq" id="XP_046599820.1"/>
    </source>
</evidence>
<dbReference type="RefSeq" id="XP_046599820.1">
    <property type="nucleotide sequence ID" value="XM_046743864.1"/>
</dbReference>
<organism evidence="7 14">
    <name type="scientific">Neodiprion lecontei</name>
    <name type="common">Redheaded pine sawfly</name>
    <dbReference type="NCBI Taxonomy" id="441921"/>
    <lineage>
        <taxon>Eukaryota</taxon>
        <taxon>Metazoa</taxon>
        <taxon>Ecdysozoa</taxon>
        <taxon>Arthropoda</taxon>
        <taxon>Hexapoda</taxon>
        <taxon>Insecta</taxon>
        <taxon>Pterygota</taxon>
        <taxon>Neoptera</taxon>
        <taxon>Endopterygota</taxon>
        <taxon>Hymenoptera</taxon>
        <taxon>Tenthredinoidea</taxon>
        <taxon>Diprionidae</taxon>
        <taxon>Diprioninae</taxon>
        <taxon>Neodiprion</taxon>
    </lineage>
</organism>
<dbReference type="SUPFAM" id="SSF48371">
    <property type="entry name" value="ARM repeat"/>
    <property type="match status" value="2"/>
</dbReference>
<dbReference type="Pfam" id="PF25151">
    <property type="entry name" value="TPR_Trm732_C"/>
    <property type="match status" value="1"/>
</dbReference>
<evidence type="ECO:0000313" key="8">
    <source>
        <dbReference type="RefSeq" id="XP_046599814.1"/>
    </source>
</evidence>
<evidence type="ECO:0000259" key="4">
    <source>
        <dbReference type="Pfam" id="PF10350"/>
    </source>
</evidence>
<keyword evidence="7" id="KW-1185">Reference proteome</keyword>
<gene>
    <name evidence="8 9 10 11 12 13 14" type="primary">LOC107225294</name>
</gene>
<feature type="domain" description="tRNA (32-2'-O)-methyltransferase regulator THADA-like C-terminal TPR repeats region" evidence="6">
    <location>
        <begin position="680"/>
        <end position="839"/>
    </location>
</feature>
<dbReference type="RefSeq" id="XP_046599817.1">
    <property type="nucleotide sequence ID" value="XM_046743861.1"/>
</dbReference>
<dbReference type="RefSeq" id="XP_046599816.1">
    <property type="nucleotide sequence ID" value="XM_046743860.1"/>
</dbReference>
<dbReference type="PANTHER" id="PTHR14387:SF7">
    <property type="entry name" value="THYROID ADENOMA-ASSOCIATED PROTEIN"/>
    <property type="match status" value="1"/>
</dbReference>
<evidence type="ECO:0000313" key="9">
    <source>
        <dbReference type="RefSeq" id="XP_046599815.1"/>
    </source>
</evidence>
<dbReference type="Pfam" id="PF25150">
    <property type="entry name" value="TPR_Trm732"/>
    <property type="match status" value="1"/>
</dbReference>
<sequence length="1342" mass="154222">MDMTETELHVTLRNLTLRKKSGELDTPERFNYQDEMWRNVIDYEILWKCIKHCSLEIRRDTMELLVVSKKSTQRFTAVEYQMIETFLSYNLGEKIELAPLIKKAIKRTRDSLVVLRREVLRTVKGQNSENSSKCRPNQHEDIENMACHNATRIDIECFIQDCESFLCSLRKICVDNLYPTANYERRRTCLQILCHMQDILDEEILCLEWDTVQAKSLFNCLLLDTYESNKEMVYKILQLVPPRFLELDNKDTVDEIIRTAVGLGNSIRPIDSATAAYMFKICTASPVIVEIVNRHNEYLNPDCASNTDAHLLLVKFLISRLEKPLEIARDNIVRAANKHSLYGYLYCLRSLITDSDLHRKFPTDERWREPIAQLINICLDLNNAVGQIVNNSSPEGHLPMDLNPFNVQPSLFDQELSEHEKVTTPQMVLLCAWRTVKEVSLIFGYVTFKLPIDGMNGVVGLLTENQVVQVGEHFVTLLSETKHRGAFEQAHVGFGLLCRRLWHLPIECALKQLPKIWLLDLLLAVTGLSPRDSKLCATRRSAGVPFMVQALLTSEEESLTAVIRHGGSFTFHSTMRILLGLTNLKDDYNIEAEMSSLIYDDTVFTQFKDQSSPLSHTEKRTSNTNRGKKCYKLAEIKSHVINILRALFRHCQLGDCVKPYIADGVITAIKSYNGKTWAERNAATLLFSAMVVRIFGVQRTKDHLNLSVHNRMTGKVFFEKYPTLLEFMYNELEKFVEPGDTLIRPGVQSVLLLLSRLYPGCHDSADSNWKVAAFINMVSKCAKSQVYETRELAARALVPLLTQTTALAVFSKLLEKISMESQNYSNINMIHGYILQVLQISKSAEFSSFIVSSAQFKIFIKKSVWILEKLECRERGAGVSFPLATAYLETLLQIYQANDQWFSECVEDEDGDLFFRIKLHLIHSNILSNGPGREIYEITAAKFYTLWCPVHHDCPDSYRLSYSEIPKNNWTSLLNHNNMDVQIISWIKSTELVKSAVHTSFSESQLQDVICEANRAVEQLITDPNLEKAVFDFLFIILSNTSNDTLFKAKPSAFSNLLKKVMVYLSKRLDNQDYYVTNSFLKLLGAIYGEVSKQFQDILTIDDKKAIHKLFLKNSWMDSCDNDCRLAVSQTMYNLYEPVVKDNDNFVMCWWTMLLNLLVDDDKVVRYHAAAVLCKVNNEREIICDTGMRHKFFESFSNVVAKLRPDIAIVLLFSWGVATWREDGYQMDDTDVFNKCRNYDTFEQLEISTLCLISLKEVGNHHSLNTTLPLTTIRWLKKLYDCKFTFATLSEFVKIQYKYIPTLGNKLGDYLDPTYSDKLQQVLAFKKFTDFVTQETNDGILL</sequence>
<feature type="domain" description="tRNA (32-2'-O)-methyltransferase regulator THADA-like TPR repeats region" evidence="5">
    <location>
        <begin position="37"/>
        <end position="196"/>
    </location>
</feature>
<feature type="domain" description="DUF2428" evidence="4">
    <location>
        <begin position="371"/>
        <end position="678"/>
    </location>
</feature>
<dbReference type="InterPro" id="IPR016024">
    <property type="entry name" value="ARM-type_fold"/>
</dbReference>
<dbReference type="RefSeq" id="XP_046599814.1">
    <property type="nucleotide sequence ID" value="XM_046743858.1"/>
</dbReference>
<dbReference type="RefSeq" id="XP_046599815.1">
    <property type="nucleotide sequence ID" value="XM_046743859.1"/>
</dbReference>
<proteinExistence type="inferred from homology"/>
<dbReference type="InterPro" id="IPR056843">
    <property type="entry name" value="THADA-like_TPR"/>
</dbReference>
<evidence type="ECO:0000313" key="10">
    <source>
        <dbReference type="RefSeq" id="XP_046599816.1"/>
    </source>
</evidence>